<dbReference type="InterPro" id="IPR036291">
    <property type="entry name" value="NAD(P)-bd_dom_sf"/>
</dbReference>
<dbReference type="Gene3D" id="2.60.120.10">
    <property type="entry name" value="Jelly Rolls"/>
    <property type="match status" value="1"/>
</dbReference>
<dbReference type="Pfam" id="PF14667">
    <property type="entry name" value="Polysacc_synt_C"/>
    <property type="match status" value="1"/>
</dbReference>
<dbReference type="PANTHER" id="PTHR43245:SF55">
    <property type="entry name" value="NAD(P)-BINDING DOMAIN-CONTAINING PROTEIN"/>
    <property type="match status" value="1"/>
</dbReference>
<dbReference type="RefSeq" id="WP_059351977.1">
    <property type="nucleotide sequence ID" value="NZ_LDYG01000052.1"/>
</dbReference>
<dbReference type="InterPro" id="IPR029303">
    <property type="entry name" value="CapF_C"/>
</dbReference>
<gene>
    <name evidence="3" type="ORF">Q75_16090</name>
</gene>
<feature type="domain" description="Capsular polysaccharide assembling protein CapF C-terminal" evidence="2">
    <location>
        <begin position="255"/>
        <end position="365"/>
    </location>
</feature>
<evidence type="ECO:0000313" key="4">
    <source>
        <dbReference type="Proteomes" id="UP000074108"/>
    </source>
</evidence>
<comment type="caution">
    <text evidence="3">The sequence shown here is derived from an EMBL/GenBank/DDBJ whole genome shotgun (WGS) entry which is preliminary data.</text>
</comment>
<dbReference type="InterPro" id="IPR014710">
    <property type="entry name" value="RmlC-like_jellyroll"/>
</dbReference>
<dbReference type="Pfam" id="PF01370">
    <property type="entry name" value="Epimerase"/>
    <property type="match status" value="1"/>
</dbReference>
<dbReference type="AlphaFoldDB" id="A0A147K4L5"/>
<name>A0A147K4L5_9BACI</name>
<dbReference type="CDD" id="cd07007">
    <property type="entry name" value="cupin_CapF-like_C"/>
    <property type="match status" value="1"/>
</dbReference>
<dbReference type="SUPFAM" id="SSF51182">
    <property type="entry name" value="RmlC-like cupins"/>
    <property type="match status" value="1"/>
</dbReference>
<evidence type="ECO:0000313" key="3">
    <source>
        <dbReference type="EMBL" id="KUP04314.1"/>
    </source>
</evidence>
<evidence type="ECO:0000259" key="2">
    <source>
        <dbReference type="Pfam" id="PF14667"/>
    </source>
</evidence>
<accession>A0A147K4L5</accession>
<dbReference type="Gene3D" id="3.40.50.720">
    <property type="entry name" value="NAD(P)-binding Rossmann-like Domain"/>
    <property type="match status" value="1"/>
</dbReference>
<keyword evidence="4" id="KW-1185">Reference proteome</keyword>
<proteinExistence type="predicted"/>
<organism evidence="3 4">
    <name type="scientific">Bacillus coahuilensis p1.1.43</name>
    <dbReference type="NCBI Taxonomy" id="1150625"/>
    <lineage>
        <taxon>Bacteria</taxon>
        <taxon>Bacillati</taxon>
        <taxon>Bacillota</taxon>
        <taxon>Bacilli</taxon>
        <taxon>Bacillales</taxon>
        <taxon>Bacillaceae</taxon>
        <taxon>Bacillus</taxon>
    </lineage>
</organism>
<evidence type="ECO:0000259" key="1">
    <source>
        <dbReference type="Pfam" id="PF01370"/>
    </source>
</evidence>
<dbReference type="InterPro" id="IPR001509">
    <property type="entry name" value="Epimerase_deHydtase"/>
</dbReference>
<dbReference type="SUPFAM" id="SSF51735">
    <property type="entry name" value="NAD(P)-binding Rossmann-fold domains"/>
    <property type="match status" value="1"/>
</dbReference>
<protein>
    <submittedName>
        <fullName evidence="3">Capsular biosynthesis protein</fullName>
    </submittedName>
</protein>
<dbReference type="STRING" id="1150625.Q75_16090"/>
<dbReference type="Proteomes" id="UP000074108">
    <property type="component" value="Unassembled WGS sequence"/>
</dbReference>
<dbReference type="CDD" id="cd05261">
    <property type="entry name" value="CAPF_like_SDR_e"/>
    <property type="match status" value="1"/>
</dbReference>
<dbReference type="OrthoDB" id="9801056at2"/>
<dbReference type="InterPro" id="IPR011051">
    <property type="entry name" value="RmlC_Cupin_sf"/>
</dbReference>
<dbReference type="PANTHER" id="PTHR43245">
    <property type="entry name" value="BIFUNCTIONAL POLYMYXIN RESISTANCE PROTEIN ARNA"/>
    <property type="match status" value="1"/>
</dbReference>
<sequence>MNILVTGSKGFVGKNLIAELKNKGYNNIFEFTRESDPSLLEKYTKECDFVFHLAGVNRPKDEKEFMEGNFGLTSQLLELLEKHNNKAPVLLSSSIQAEKDNPYGRSKKAGEDLLLNYYYETDAKVYLYRLPNLFGKWSKPNYNTVVATFCHNIASGLGVQINNPDAELNLCYIDDVLEEFIRALEGRPTVQGDFCTVPVTHNIKLGDLADLIKSFKESRTNLSVPNMEDDLTKKLYSTYLSFLPKDQFSYELKMNSDHRGSFTEFMRTPERGQVSVNVSKPGITKGNHWHHTKNEKFLVVSGEGLIRFRNIDSDDIIEYRVSGEKLEVVDIPTGYTHSIVNVGESDLITVMWANECFDPEKPDTYFLEV</sequence>
<feature type="domain" description="NAD-dependent epimerase/dehydratase" evidence="1">
    <location>
        <begin position="3"/>
        <end position="186"/>
    </location>
</feature>
<dbReference type="EMBL" id="LDYG01000052">
    <property type="protein sequence ID" value="KUP04314.1"/>
    <property type="molecule type" value="Genomic_DNA"/>
</dbReference>
<dbReference type="PATRIC" id="fig|1150625.3.peg.3367"/>
<dbReference type="InterPro" id="IPR050177">
    <property type="entry name" value="Lipid_A_modif_metabolic_enz"/>
</dbReference>
<reference evidence="3 4" key="1">
    <citation type="journal article" date="2016" name="Front. Microbiol.">
        <title>Microevolution Analysis of Bacillus coahuilensis Unveils Differences in Phosphorus Acquisition Strategies and Their Regulation.</title>
        <authorList>
            <person name="Gomez-Lunar Z."/>
            <person name="Hernandez-Gonzalez I."/>
            <person name="Rodriguez-Torres M.D."/>
            <person name="Souza V."/>
            <person name="Olmedo-Alvarez G."/>
        </authorList>
    </citation>
    <scope>NUCLEOTIDE SEQUENCE [LARGE SCALE GENOMIC DNA]</scope>
    <source>
        <strain evidence="4">p1.1.43</strain>
    </source>
</reference>